<keyword evidence="1" id="KW-0472">Membrane</keyword>
<keyword evidence="3" id="KW-1185">Reference proteome</keyword>
<reference evidence="3" key="1">
    <citation type="submission" date="2016-10" db="EMBL/GenBank/DDBJ databases">
        <authorList>
            <person name="Varghese N."/>
        </authorList>
    </citation>
    <scope>NUCLEOTIDE SEQUENCE [LARGE SCALE GENOMIC DNA]</scope>
    <source>
        <strain evidence="3">CGMCC 1.12284</strain>
    </source>
</reference>
<evidence type="ECO:0000313" key="3">
    <source>
        <dbReference type="Proteomes" id="UP000183275"/>
    </source>
</evidence>
<feature type="transmembrane region" description="Helical" evidence="1">
    <location>
        <begin position="21"/>
        <end position="39"/>
    </location>
</feature>
<keyword evidence="1" id="KW-1133">Transmembrane helix</keyword>
<evidence type="ECO:0000256" key="1">
    <source>
        <dbReference type="SAM" id="Phobius"/>
    </source>
</evidence>
<dbReference type="AlphaFoldDB" id="A0A1I0N8E3"/>
<dbReference type="InterPro" id="IPR055713">
    <property type="entry name" value="DUF7289"/>
</dbReference>
<keyword evidence="1" id="KW-0812">Transmembrane</keyword>
<sequence length="267" mass="28932">MRRSRPWKTTRARSDDRAVSDVLAFILVFAIILGSVALLSTTGFQAMNDYQEGEQLRNAERAMEALAVNFNDVIRYNGVEQRYGELSLRDGTVSTGDTGTELNITITDSGTSETIGITDDRFTGYGDETTADLGEFTYTTNGNRIAYEGGGLARGDESESWSTALKRPQIRCGDDVAVISLVTISADDRSIQSSGGLGVTMTVENRSSKVYTGADDVSITVENSTYEDAWNATLESGTWGSDTPGTCEFEHDSGRVVVTLVDADLEY</sequence>
<gene>
    <name evidence="2" type="ORF">SAMN05216285_1429</name>
</gene>
<dbReference type="Pfam" id="PF23960">
    <property type="entry name" value="DUF7289"/>
    <property type="match status" value="1"/>
</dbReference>
<dbReference type="Proteomes" id="UP000183275">
    <property type="component" value="Unassembled WGS sequence"/>
</dbReference>
<name>A0A1I0N8E3_9EURY</name>
<dbReference type="RefSeq" id="WP_049988470.1">
    <property type="nucleotide sequence ID" value="NZ_FOIS01000002.1"/>
</dbReference>
<evidence type="ECO:0000313" key="2">
    <source>
        <dbReference type="EMBL" id="SEV97238.1"/>
    </source>
</evidence>
<dbReference type="EMBL" id="FOIS01000002">
    <property type="protein sequence ID" value="SEV97238.1"/>
    <property type="molecule type" value="Genomic_DNA"/>
</dbReference>
<proteinExistence type="predicted"/>
<protein>
    <submittedName>
        <fullName evidence="2">Uncharacterized protein</fullName>
    </submittedName>
</protein>
<dbReference type="OrthoDB" id="118051at2157"/>
<organism evidence="2 3">
    <name type="scientific">Natrinema salifodinae</name>
    <dbReference type="NCBI Taxonomy" id="1202768"/>
    <lineage>
        <taxon>Archaea</taxon>
        <taxon>Methanobacteriati</taxon>
        <taxon>Methanobacteriota</taxon>
        <taxon>Stenosarchaea group</taxon>
        <taxon>Halobacteria</taxon>
        <taxon>Halobacteriales</taxon>
        <taxon>Natrialbaceae</taxon>
        <taxon>Natrinema</taxon>
    </lineage>
</organism>
<dbReference type="STRING" id="1202768.SAMN05216285_1429"/>
<dbReference type="eggNOG" id="arCOG02911">
    <property type="taxonomic scope" value="Archaea"/>
</dbReference>
<accession>A0A1I0N8E3</accession>